<accession>A0A426U326</accession>
<dbReference type="Proteomes" id="UP000280307">
    <property type="component" value="Unassembled WGS sequence"/>
</dbReference>
<protein>
    <submittedName>
        <fullName evidence="3">Vanomycin resistance protein VanB</fullName>
    </submittedName>
</protein>
<sequence>MSSRVHDQALDEALAELPLPPRRRRRWRPLRGFVEWLLVLGSVAAIVALVGVLTLMFAERELARRIYPNISVRGVTVGGLSSDQAEALLARTYSEFLAAPVELHYGTQTWTPTAEELGVRLQVDHALGEAFALGRGDERLTNLRRAAAVWEQGYDLPLRLEVDQQAMQRYLIALAAAVEQPTRDADLRLVGPEVLLQMEQWGTQVLVDETLADLTAALQRLERRSVAIRTRTLEPRVRDSDMAPVAEELRLLLSGPVVLQGDAGACAPSGCSWELTPTQIAAWLTLRPITTADGRSSFLVNLDPSGIRGALQPIGSALREEGTLPAVAWNNGNLQITQPGLPGRGLDAEEALVAVKVAIYGTERTLNLPMTAIPPPVTASNLAALGITTRVGVGQSSFARSEQYRITNIRAGARRMHGVLIPPGAEFSFNTQLGPVDAANGFVEGLAIVDNRTQQEWGGGLCQVSTTVFRAAFFGGLSISERHAHAFRIGWYEELGEPPGLDAAIFTPYNDVRFRNDTGGWLLMESYVDLSRQRLTVALYGAPTGRSVTYSHRVIERTPPPSQPVYVDDPTRPRGYFRRSDVAIAGLKVDVYRTVSNGDQIIAQDTFRTEFKPWPTIYVRGTGR</sequence>
<evidence type="ECO:0000313" key="4">
    <source>
        <dbReference type="Proteomes" id="UP000280307"/>
    </source>
</evidence>
<keyword evidence="1" id="KW-0472">Membrane</keyword>
<gene>
    <name evidence="3" type="ORF">EI684_07790</name>
</gene>
<reference evidence="3 4" key="1">
    <citation type="submission" date="2018-12" db="EMBL/GenBank/DDBJ databases">
        <title>Genome Sequence of Candidatus Viridilinea halotolerans isolated from saline sulfide-rich spring.</title>
        <authorList>
            <person name="Grouzdev D.S."/>
            <person name="Burganskaya E.I."/>
            <person name="Krutkina M.S."/>
            <person name="Sukhacheva M.V."/>
            <person name="Gorlenko V.M."/>
        </authorList>
    </citation>
    <scope>NUCLEOTIDE SEQUENCE [LARGE SCALE GENOMIC DNA]</scope>
    <source>
        <strain evidence="3">Chok-6</strain>
    </source>
</reference>
<dbReference type="EMBL" id="RSAS01000299">
    <property type="protein sequence ID" value="RRR74053.1"/>
    <property type="molecule type" value="Genomic_DNA"/>
</dbReference>
<keyword evidence="1" id="KW-1133">Transmembrane helix</keyword>
<evidence type="ECO:0000256" key="1">
    <source>
        <dbReference type="SAM" id="Phobius"/>
    </source>
</evidence>
<evidence type="ECO:0000259" key="2">
    <source>
        <dbReference type="Pfam" id="PF12229"/>
    </source>
</evidence>
<evidence type="ECO:0000313" key="3">
    <source>
        <dbReference type="EMBL" id="RRR74053.1"/>
    </source>
</evidence>
<organism evidence="3 4">
    <name type="scientific">Candidatus Viridilinea halotolerans</name>
    <dbReference type="NCBI Taxonomy" id="2491704"/>
    <lineage>
        <taxon>Bacteria</taxon>
        <taxon>Bacillati</taxon>
        <taxon>Chloroflexota</taxon>
        <taxon>Chloroflexia</taxon>
        <taxon>Chloroflexales</taxon>
        <taxon>Chloroflexineae</taxon>
        <taxon>Oscillochloridaceae</taxon>
        <taxon>Candidatus Viridilinea</taxon>
    </lineage>
</organism>
<dbReference type="PANTHER" id="PTHR35788:SF1">
    <property type="entry name" value="EXPORTED PROTEIN"/>
    <property type="match status" value="1"/>
</dbReference>
<dbReference type="InterPro" id="IPR007391">
    <property type="entry name" value="Vancomycin_resist_VanW"/>
</dbReference>
<dbReference type="Pfam" id="PF12229">
    <property type="entry name" value="PG_binding_4"/>
    <property type="match status" value="1"/>
</dbReference>
<name>A0A426U326_9CHLR</name>
<dbReference type="PANTHER" id="PTHR35788">
    <property type="entry name" value="EXPORTED PROTEIN-RELATED"/>
    <property type="match status" value="1"/>
</dbReference>
<dbReference type="InterPro" id="IPR022029">
    <property type="entry name" value="YoaR-like_PG-bd"/>
</dbReference>
<feature type="domain" description="YoaR-like putative peptidoglycan binding" evidence="2">
    <location>
        <begin position="110"/>
        <end position="223"/>
    </location>
</feature>
<feature type="transmembrane region" description="Helical" evidence="1">
    <location>
        <begin position="33"/>
        <end position="58"/>
    </location>
</feature>
<keyword evidence="1" id="KW-0812">Transmembrane</keyword>
<dbReference type="AlphaFoldDB" id="A0A426U326"/>
<comment type="caution">
    <text evidence="3">The sequence shown here is derived from an EMBL/GenBank/DDBJ whole genome shotgun (WGS) entry which is preliminary data.</text>
</comment>
<dbReference type="InterPro" id="IPR052913">
    <property type="entry name" value="Glycopeptide_resist_protein"/>
</dbReference>
<dbReference type="Pfam" id="PF04294">
    <property type="entry name" value="VanW"/>
    <property type="match status" value="1"/>
</dbReference>
<proteinExistence type="predicted"/>